<feature type="region of interest" description="Disordered" evidence="1">
    <location>
        <begin position="1"/>
        <end position="77"/>
    </location>
</feature>
<name>A0AAV5HR24_9ROSI</name>
<dbReference type="EMBL" id="BPVZ01000002">
    <property type="protein sequence ID" value="GKU88696.1"/>
    <property type="molecule type" value="Genomic_DNA"/>
</dbReference>
<sequence>MSSAHPSATATSTATATPLQPPAQHPPPRSLAPLPTHHLPYSYPPHSLPLRPPSQSKNQQISTKPDQSPHSILYPVASSGRGFIPKPLRPDQTVTVANPNVYSTRPLVAFSRPPAPPIGSPHLDALHSVHFVRPSYPQLQQLPHVGGVVPGAIKGISIPPHSKVGPSPSSIPENNGNNKNLRDRNRDESLITLRDRKVKITNGTSLYALCRSWLRNGFPDESQPQYGDIAKSLPQPLPMPVTDELPERREDEEQEEEEEEESVEHLSAHDLLKRHIKRAKKVRARLREERLKRIARYKTRLALLLPPLVEQFRNDAASGN</sequence>
<feature type="compositionally biased region" description="Pro residues" evidence="1">
    <location>
        <begin position="19"/>
        <end position="30"/>
    </location>
</feature>
<dbReference type="InterPro" id="IPR028226">
    <property type="entry name" value="LIN37"/>
</dbReference>
<dbReference type="Proteomes" id="UP001054252">
    <property type="component" value="Unassembled WGS sequence"/>
</dbReference>
<feature type="compositionally biased region" description="Pro residues" evidence="1">
    <location>
        <begin position="42"/>
        <end position="52"/>
    </location>
</feature>
<evidence type="ECO:0000313" key="3">
    <source>
        <dbReference type="Proteomes" id="UP001054252"/>
    </source>
</evidence>
<feature type="compositionally biased region" description="Polar residues" evidence="1">
    <location>
        <begin position="55"/>
        <end position="70"/>
    </location>
</feature>
<feature type="compositionally biased region" description="Acidic residues" evidence="1">
    <location>
        <begin position="252"/>
        <end position="262"/>
    </location>
</feature>
<dbReference type="PANTHER" id="PTHR37173:SF1">
    <property type="entry name" value="PROLINE-RICH FAMILY PROTEIN"/>
    <property type="match status" value="1"/>
</dbReference>
<reference evidence="2 3" key="1">
    <citation type="journal article" date="2021" name="Commun. Biol.">
        <title>The genome of Shorea leprosula (Dipterocarpaceae) highlights the ecological relevance of drought in aseasonal tropical rainforests.</title>
        <authorList>
            <person name="Ng K.K.S."/>
            <person name="Kobayashi M.J."/>
            <person name="Fawcett J.A."/>
            <person name="Hatakeyama M."/>
            <person name="Paape T."/>
            <person name="Ng C.H."/>
            <person name="Ang C.C."/>
            <person name="Tnah L.H."/>
            <person name="Lee C.T."/>
            <person name="Nishiyama T."/>
            <person name="Sese J."/>
            <person name="O'Brien M.J."/>
            <person name="Copetti D."/>
            <person name="Mohd Noor M.I."/>
            <person name="Ong R.C."/>
            <person name="Putra M."/>
            <person name="Sireger I.Z."/>
            <person name="Indrioko S."/>
            <person name="Kosugi Y."/>
            <person name="Izuno A."/>
            <person name="Isagi Y."/>
            <person name="Lee S.L."/>
            <person name="Shimizu K.K."/>
        </authorList>
    </citation>
    <scope>NUCLEOTIDE SEQUENCE [LARGE SCALE GENOMIC DNA]</scope>
    <source>
        <strain evidence="2">214</strain>
    </source>
</reference>
<feature type="compositionally biased region" description="Low complexity" evidence="1">
    <location>
        <begin position="31"/>
        <end position="41"/>
    </location>
</feature>
<comment type="caution">
    <text evidence="2">The sequence shown here is derived from an EMBL/GenBank/DDBJ whole genome shotgun (WGS) entry which is preliminary data.</text>
</comment>
<dbReference type="GO" id="GO:0017053">
    <property type="term" value="C:transcription repressor complex"/>
    <property type="evidence" value="ECO:0007669"/>
    <property type="project" value="InterPro"/>
</dbReference>
<protein>
    <submittedName>
        <fullName evidence="2">Uncharacterized protein</fullName>
    </submittedName>
</protein>
<dbReference type="AlphaFoldDB" id="A0AAV5HR24"/>
<feature type="compositionally biased region" description="Low complexity" evidence="1">
    <location>
        <begin position="1"/>
        <end position="18"/>
    </location>
</feature>
<dbReference type="Pfam" id="PF15306">
    <property type="entry name" value="LIN37"/>
    <property type="match status" value="1"/>
</dbReference>
<evidence type="ECO:0000256" key="1">
    <source>
        <dbReference type="SAM" id="MobiDB-lite"/>
    </source>
</evidence>
<organism evidence="2 3">
    <name type="scientific">Rubroshorea leprosula</name>
    <dbReference type="NCBI Taxonomy" id="152421"/>
    <lineage>
        <taxon>Eukaryota</taxon>
        <taxon>Viridiplantae</taxon>
        <taxon>Streptophyta</taxon>
        <taxon>Embryophyta</taxon>
        <taxon>Tracheophyta</taxon>
        <taxon>Spermatophyta</taxon>
        <taxon>Magnoliopsida</taxon>
        <taxon>eudicotyledons</taxon>
        <taxon>Gunneridae</taxon>
        <taxon>Pentapetalae</taxon>
        <taxon>rosids</taxon>
        <taxon>malvids</taxon>
        <taxon>Malvales</taxon>
        <taxon>Dipterocarpaceae</taxon>
        <taxon>Rubroshorea</taxon>
    </lineage>
</organism>
<proteinExistence type="predicted"/>
<feature type="region of interest" description="Disordered" evidence="1">
    <location>
        <begin position="224"/>
        <end position="267"/>
    </location>
</feature>
<feature type="region of interest" description="Disordered" evidence="1">
    <location>
        <begin position="156"/>
        <end position="188"/>
    </location>
</feature>
<accession>A0AAV5HR24</accession>
<keyword evidence="3" id="KW-1185">Reference proteome</keyword>
<dbReference type="PANTHER" id="PTHR37173">
    <property type="entry name" value="HYDROXYPROLINE-RICH GLYCOPROTEIN FAMILY PROTEIN"/>
    <property type="match status" value="1"/>
</dbReference>
<gene>
    <name evidence="2" type="ORF">SLEP1_g2926</name>
</gene>
<evidence type="ECO:0000313" key="2">
    <source>
        <dbReference type="EMBL" id="GKU88696.1"/>
    </source>
</evidence>